<dbReference type="InterPro" id="IPR036249">
    <property type="entry name" value="Thioredoxin-like_sf"/>
</dbReference>
<evidence type="ECO:0000313" key="3">
    <source>
        <dbReference type="Proteomes" id="UP001064489"/>
    </source>
</evidence>
<dbReference type="CDD" id="cd02972">
    <property type="entry name" value="DsbA_family"/>
    <property type="match status" value="1"/>
</dbReference>
<reference evidence="2" key="2">
    <citation type="submission" date="2023-02" db="EMBL/GenBank/DDBJ databases">
        <authorList>
            <person name="Swenson N.G."/>
            <person name="Wegrzyn J.L."/>
            <person name="Mcevoy S.L."/>
        </authorList>
    </citation>
    <scope>NUCLEOTIDE SEQUENCE</scope>
    <source>
        <strain evidence="2">91603</strain>
        <tissue evidence="2">Leaf</tissue>
    </source>
</reference>
<comment type="caution">
    <text evidence="2">The sequence shown here is derived from an EMBL/GenBank/DDBJ whole genome shotgun (WGS) entry which is preliminary data.</text>
</comment>
<feature type="transmembrane region" description="Helical" evidence="1">
    <location>
        <begin position="140"/>
        <end position="159"/>
    </location>
</feature>
<dbReference type="SUPFAM" id="SSF52833">
    <property type="entry name" value="Thioredoxin-like"/>
    <property type="match status" value="1"/>
</dbReference>
<evidence type="ECO:0008006" key="4">
    <source>
        <dbReference type="Google" id="ProtNLM"/>
    </source>
</evidence>
<dbReference type="PANTHER" id="PTHR33875">
    <property type="entry name" value="OS09G0542200 PROTEIN"/>
    <property type="match status" value="1"/>
</dbReference>
<dbReference type="AlphaFoldDB" id="A0AAD5JR65"/>
<dbReference type="Gene3D" id="3.40.30.10">
    <property type="entry name" value="Glutaredoxin"/>
    <property type="match status" value="1"/>
</dbReference>
<evidence type="ECO:0000256" key="1">
    <source>
        <dbReference type="SAM" id="Phobius"/>
    </source>
</evidence>
<keyword evidence="1" id="KW-0472">Membrane</keyword>
<proteinExistence type="predicted"/>
<keyword evidence="3" id="KW-1185">Reference proteome</keyword>
<gene>
    <name evidence="2" type="ORF">LWI28_001346</name>
</gene>
<name>A0AAD5JR65_ACENE</name>
<evidence type="ECO:0000313" key="2">
    <source>
        <dbReference type="EMBL" id="KAI9200002.1"/>
    </source>
</evidence>
<reference evidence="2" key="1">
    <citation type="journal article" date="2022" name="Plant J.">
        <title>Strategies of tolerance reflected in two North American maple genomes.</title>
        <authorList>
            <person name="McEvoy S.L."/>
            <person name="Sezen U.U."/>
            <person name="Trouern-Trend A."/>
            <person name="McMahon S.M."/>
            <person name="Schaberg P.G."/>
            <person name="Yang J."/>
            <person name="Wegrzyn J.L."/>
            <person name="Swenson N.G."/>
        </authorList>
    </citation>
    <scope>NUCLEOTIDE SEQUENCE</scope>
    <source>
        <strain evidence="2">91603</strain>
    </source>
</reference>
<protein>
    <recommendedName>
        <fullName evidence="4">Thioredoxin-like fold domain-containing protein</fullName>
    </recommendedName>
</protein>
<dbReference type="PANTHER" id="PTHR33875:SF2">
    <property type="entry name" value="ACR183CP"/>
    <property type="match status" value="1"/>
</dbReference>
<accession>A0AAD5JR65</accession>
<organism evidence="2 3">
    <name type="scientific">Acer negundo</name>
    <name type="common">Box elder</name>
    <dbReference type="NCBI Taxonomy" id="4023"/>
    <lineage>
        <taxon>Eukaryota</taxon>
        <taxon>Viridiplantae</taxon>
        <taxon>Streptophyta</taxon>
        <taxon>Embryophyta</taxon>
        <taxon>Tracheophyta</taxon>
        <taxon>Spermatophyta</taxon>
        <taxon>Magnoliopsida</taxon>
        <taxon>eudicotyledons</taxon>
        <taxon>Gunneridae</taxon>
        <taxon>Pentapetalae</taxon>
        <taxon>rosids</taxon>
        <taxon>malvids</taxon>
        <taxon>Sapindales</taxon>
        <taxon>Sapindaceae</taxon>
        <taxon>Hippocastanoideae</taxon>
        <taxon>Acereae</taxon>
        <taxon>Acer</taxon>
    </lineage>
</organism>
<keyword evidence="1" id="KW-1133">Transmembrane helix</keyword>
<keyword evidence="1" id="KW-0812">Transmembrane</keyword>
<sequence length="359" mass="40729">MDLKPKTLAFAIPNENEEAEIGSPHGVADDHCVLCSENDESFKYSDLEVFVSCSEEDFSQSVENVRNQGSLLDKLKAVHLHVLASEQWNTSPLKLCQRISLQYYNNIIMFSILLVTIQAPTKQKNRKGAKMQRPKLAATLLLQSVLFSFLILIPFQWIVTAQSLPPAKQDGFFYKNRRVDSDTIVVEAFFDPVCPDSRDAWPPLKRALEHYGSRVSLVVHLLPLPYHDNAYATSRALHIVNTINPSTTFRLLEWFFKYQERFYNAPTHNMSRASVVEEIVRFSAEAIGNSCLSAIESGFNDRETDLLTRVSFTLSTSRGVFVTPFFFVNGFVLPDAGSPLDYKGWRKIIDPLAQRARRA</sequence>
<dbReference type="Proteomes" id="UP001064489">
    <property type="component" value="Chromosome 9"/>
</dbReference>
<dbReference type="EMBL" id="JAJSOW010000001">
    <property type="protein sequence ID" value="KAI9200002.1"/>
    <property type="molecule type" value="Genomic_DNA"/>
</dbReference>